<dbReference type="EMBL" id="JTJC03000004">
    <property type="protein sequence ID" value="NHC36179.1"/>
    <property type="molecule type" value="Genomic_DNA"/>
</dbReference>
<keyword evidence="2" id="KW-1185">Reference proteome</keyword>
<name>A0A9X5I5W9_9CYAN</name>
<dbReference type="RefSeq" id="WP_165587721.1">
    <property type="nucleotide sequence ID" value="NZ_JTJC03000004.1"/>
</dbReference>
<sequence>MTSDQLSVISEERVWGVGCGVWGVRILNFELFCFLSSLSNLALPQLSSPTPDSCTGGF</sequence>
<dbReference type="AlphaFoldDB" id="A0A9X5I5W9"/>
<comment type="caution">
    <text evidence="1">The sequence shown here is derived from an EMBL/GenBank/DDBJ whole genome shotgun (WGS) entry which is preliminary data.</text>
</comment>
<evidence type="ECO:0000313" key="1">
    <source>
        <dbReference type="EMBL" id="NHC36179.1"/>
    </source>
</evidence>
<dbReference type="Proteomes" id="UP000031532">
    <property type="component" value="Unassembled WGS sequence"/>
</dbReference>
<evidence type="ECO:0000313" key="2">
    <source>
        <dbReference type="Proteomes" id="UP000031532"/>
    </source>
</evidence>
<protein>
    <submittedName>
        <fullName evidence="1">Uncharacterized protein</fullName>
    </submittedName>
</protein>
<reference evidence="1 2" key="1">
    <citation type="journal article" date="2015" name="Genome Announc.">
        <title>Draft Genome Sequence of the Terrestrial Cyanobacterium Scytonema millei VB511283, Isolated from Eastern India.</title>
        <authorList>
            <person name="Sen D."/>
            <person name="Chandrababunaidu M.M."/>
            <person name="Singh D."/>
            <person name="Sanghi N."/>
            <person name="Ghorai A."/>
            <person name="Mishra G.P."/>
            <person name="Madduluri M."/>
            <person name="Adhikary S.P."/>
            <person name="Tripathy S."/>
        </authorList>
    </citation>
    <scope>NUCLEOTIDE SEQUENCE [LARGE SCALE GENOMIC DNA]</scope>
    <source>
        <strain evidence="1 2">VB511283</strain>
    </source>
</reference>
<proteinExistence type="predicted"/>
<organism evidence="1 2">
    <name type="scientific">Scytonema millei VB511283</name>
    <dbReference type="NCBI Taxonomy" id="1245923"/>
    <lineage>
        <taxon>Bacteria</taxon>
        <taxon>Bacillati</taxon>
        <taxon>Cyanobacteriota</taxon>
        <taxon>Cyanophyceae</taxon>
        <taxon>Nostocales</taxon>
        <taxon>Scytonemataceae</taxon>
        <taxon>Scytonema</taxon>
    </lineage>
</organism>
<accession>A0A9X5I5W9</accession>
<gene>
    <name evidence="1" type="ORF">QH73_0016260</name>
</gene>